<dbReference type="InterPro" id="IPR000073">
    <property type="entry name" value="AB_hydrolase_1"/>
</dbReference>
<proteinExistence type="predicted"/>
<feature type="domain" description="AB hydrolase-1" evidence="1">
    <location>
        <begin position="39"/>
        <end position="149"/>
    </location>
</feature>
<dbReference type="AlphaFoldDB" id="E6VYT0"/>
<evidence type="ECO:0000313" key="3">
    <source>
        <dbReference type="Proteomes" id="UP000002191"/>
    </source>
</evidence>
<dbReference type="STRING" id="643562.Daes_2953"/>
<reference evidence="2 3" key="2">
    <citation type="journal article" date="2014" name="Genome Announc.">
        <title>Complete Genome Sequence of the Subsurface, Mesophilic Sulfate-Reducing Bacterium Desulfovibrio aespoeensis Aspo-2.</title>
        <authorList>
            <person name="Pedersen K."/>
            <person name="Bengtsson A."/>
            <person name="Edlund J."/>
            <person name="Rabe L."/>
            <person name="Hazen T."/>
            <person name="Chakraborty R."/>
            <person name="Goodwin L."/>
            <person name="Shapiro N."/>
        </authorList>
    </citation>
    <scope>NUCLEOTIDE SEQUENCE [LARGE SCALE GENOMIC DNA]</scope>
    <source>
        <strain evidence="3">ATCC 700646 / DSM 10631 / Aspo-2</strain>
    </source>
</reference>
<dbReference type="OrthoDB" id="8903860at2"/>
<dbReference type="KEGG" id="das:Daes_2953"/>
<keyword evidence="3" id="KW-1185">Reference proteome</keyword>
<dbReference type="InterPro" id="IPR029058">
    <property type="entry name" value="AB_hydrolase_fold"/>
</dbReference>
<dbReference type="Gene3D" id="3.40.50.1820">
    <property type="entry name" value="alpha/beta hydrolase"/>
    <property type="match status" value="1"/>
</dbReference>
<name>E6VYT0_PSEA9</name>
<gene>
    <name evidence="2" type="ordered locus">Daes_2953</name>
</gene>
<evidence type="ECO:0000313" key="2">
    <source>
        <dbReference type="EMBL" id="ADU63947.1"/>
    </source>
</evidence>
<dbReference type="RefSeq" id="WP_013515849.1">
    <property type="nucleotide sequence ID" value="NC_014844.1"/>
</dbReference>
<reference evidence="3" key="1">
    <citation type="submission" date="2010-12" db="EMBL/GenBank/DDBJ databases">
        <title>Complete sequence of Desulfovibrio aespoeensis Aspo-2.</title>
        <authorList>
            <consortium name="US DOE Joint Genome Institute"/>
            <person name="Lucas S."/>
            <person name="Copeland A."/>
            <person name="Lapidus A."/>
            <person name="Cheng J.-F."/>
            <person name="Goodwin L."/>
            <person name="Pitluck S."/>
            <person name="Chertkov O."/>
            <person name="Misra M."/>
            <person name="Detter J.C."/>
            <person name="Han C."/>
            <person name="Tapia R."/>
            <person name="Land M."/>
            <person name="Hauser L."/>
            <person name="Kyrpides N."/>
            <person name="Ivanova N."/>
            <person name="Ovchinnikova G."/>
            <person name="Pedersen K."/>
            <person name="Jagevall S."/>
            <person name="Hazen T."/>
            <person name="Woyke T."/>
        </authorList>
    </citation>
    <scope>NUCLEOTIDE SEQUENCE [LARGE SCALE GENOMIC DNA]</scope>
    <source>
        <strain evidence="3">ATCC 700646 / DSM 10631 / Aspo-2</strain>
    </source>
</reference>
<dbReference type="EMBL" id="CP002431">
    <property type="protein sequence ID" value="ADU63947.1"/>
    <property type="molecule type" value="Genomic_DNA"/>
</dbReference>
<organism evidence="2 3">
    <name type="scientific">Pseudodesulfovibrio aespoeensis (strain ATCC 700646 / DSM 10631 / Aspo-2)</name>
    <name type="common">Desulfovibrio aespoeensis</name>
    <dbReference type="NCBI Taxonomy" id="643562"/>
    <lineage>
        <taxon>Bacteria</taxon>
        <taxon>Pseudomonadati</taxon>
        <taxon>Thermodesulfobacteriota</taxon>
        <taxon>Desulfovibrionia</taxon>
        <taxon>Desulfovibrionales</taxon>
        <taxon>Desulfovibrionaceae</taxon>
    </lineage>
</organism>
<dbReference type="eggNOG" id="COG1073">
    <property type="taxonomic scope" value="Bacteria"/>
</dbReference>
<accession>E6VYT0</accession>
<evidence type="ECO:0000259" key="1">
    <source>
        <dbReference type="Pfam" id="PF12697"/>
    </source>
</evidence>
<dbReference type="SUPFAM" id="SSF53474">
    <property type="entry name" value="alpha/beta-Hydrolases"/>
    <property type="match status" value="1"/>
</dbReference>
<dbReference type="Pfam" id="PF12697">
    <property type="entry name" value="Abhydrolase_6"/>
    <property type="match status" value="1"/>
</dbReference>
<dbReference type="Proteomes" id="UP000002191">
    <property type="component" value="Chromosome"/>
</dbReference>
<dbReference type="HOGENOM" id="CLU_114499_0_0_7"/>
<sequence precursor="true">MNDPCLIWCHGALATPWGNKSRSLADTAKRLGLAMEAMDFQDLDDPDQRVGRLAAKLGKEGRPAILAGSSMGGYVAAAASIRADVRGLFVLAPAFYLHGYAVQDFAGLRENVAVVHGWRDEVVPVSNAIRFARHHAAALHVFDDDHRLADSLDEINALFARFLETALAREKP</sequence>
<protein>
    <recommendedName>
        <fullName evidence="1">AB hydrolase-1 domain-containing protein</fullName>
    </recommendedName>
</protein>